<feature type="compositionally biased region" description="Basic and acidic residues" evidence="1">
    <location>
        <begin position="19"/>
        <end position="30"/>
    </location>
</feature>
<comment type="caution">
    <text evidence="2">The sequence shown here is derived from an EMBL/GenBank/DDBJ whole genome shotgun (WGS) entry which is preliminary data.</text>
</comment>
<evidence type="ECO:0000313" key="2">
    <source>
        <dbReference type="EMBL" id="KAK6789451.1"/>
    </source>
</evidence>
<accession>A0AAN8TPV1</accession>
<evidence type="ECO:0000256" key="1">
    <source>
        <dbReference type="SAM" id="MobiDB-lite"/>
    </source>
</evidence>
<keyword evidence="3" id="KW-1185">Reference proteome</keyword>
<feature type="compositionally biased region" description="Polar residues" evidence="1">
    <location>
        <begin position="1"/>
        <end position="17"/>
    </location>
</feature>
<dbReference type="EMBL" id="JBANQN010000005">
    <property type="protein sequence ID" value="KAK6789451.1"/>
    <property type="molecule type" value="Genomic_DNA"/>
</dbReference>
<evidence type="ECO:0000313" key="3">
    <source>
        <dbReference type="Proteomes" id="UP001371456"/>
    </source>
</evidence>
<feature type="region of interest" description="Disordered" evidence="1">
    <location>
        <begin position="1"/>
        <end position="47"/>
    </location>
</feature>
<reference evidence="2 3" key="1">
    <citation type="submission" date="2024-02" db="EMBL/GenBank/DDBJ databases">
        <title>de novo genome assembly of Solanum bulbocastanum strain 11H21.</title>
        <authorList>
            <person name="Hosaka A.J."/>
        </authorList>
    </citation>
    <scope>NUCLEOTIDE SEQUENCE [LARGE SCALE GENOMIC DNA]</scope>
    <source>
        <tissue evidence="2">Young leaves</tissue>
    </source>
</reference>
<dbReference type="AlphaFoldDB" id="A0AAN8TPV1"/>
<gene>
    <name evidence="2" type="ORF">RDI58_013251</name>
</gene>
<organism evidence="2 3">
    <name type="scientific">Solanum bulbocastanum</name>
    <name type="common">Wild potato</name>
    <dbReference type="NCBI Taxonomy" id="147425"/>
    <lineage>
        <taxon>Eukaryota</taxon>
        <taxon>Viridiplantae</taxon>
        <taxon>Streptophyta</taxon>
        <taxon>Embryophyta</taxon>
        <taxon>Tracheophyta</taxon>
        <taxon>Spermatophyta</taxon>
        <taxon>Magnoliopsida</taxon>
        <taxon>eudicotyledons</taxon>
        <taxon>Gunneridae</taxon>
        <taxon>Pentapetalae</taxon>
        <taxon>asterids</taxon>
        <taxon>lamiids</taxon>
        <taxon>Solanales</taxon>
        <taxon>Solanaceae</taxon>
        <taxon>Solanoideae</taxon>
        <taxon>Solaneae</taxon>
        <taxon>Solanum</taxon>
    </lineage>
</organism>
<dbReference type="PANTHER" id="PTHR33233:SF17">
    <property type="entry name" value="DUF4283 DOMAIN-CONTAINING PROTEIN"/>
    <property type="match status" value="1"/>
</dbReference>
<dbReference type="Proteomes" id="UP001371456">
    <property type="component" value="Unassembled WGS sequence"/>
</dbReference>
<sequence>MKITKPQLQTPEGSSIGTGKEKVTPNRDEQWSELAKGSGSGAGQAKTPEEILTTIPLWVKLPNLSLNCWNAVVLSKIGSSLGKPLYADECTS</sequence>
<protein>
    <recommendedName>
        <fullName evidence="4">DUF4283 domain-containing protein</fullName>
    </recommendedName>
</protein>
<name>A0AAN8TPV1_SOLBU</name>
<dbReference type="PANTHER" id="PTHR33233">
    <property type="entry name" value="ENDONUCLEASE/EXONUCLEASE/PHOSPHATASE"/>
    <property type="match status" value="1"/>
</dbReference>
<proteinExistence type="predicted"/>
<evidence type="ECO:0008006" key="4">
    <source>
        <dbReference type="Google" id="ProtNLM"/>
    </source>
</evidence>